<keyword evidence="4" id="KW-0833">Ubl conjugation pathway</keyword>
<evidence type="ECO:0000256" key="3">
    <source>
        <dbReference type="ARBA" id="ARBA00022670"/>
    </source>
</evidence>
<proteinExistence type="predicted"/>
<dbReference type="GO" id="GO:0006508">
    <property type="term" value="P:proteolysis"/>
    <property type="evidence" value="ECO:0007669"/>
    <property type="project" value="UniProtKB-KW"/>
</dbReference>
<evidence type="ECO:0000256" key="1">
    <source>
        <dbReference type="ARBA" id="ARBA00000707"/>
    </source>
</evidence>
<keyword evidence="3" id="KW-0645">Protease</keyword>
<evidence type="ECO:0000256" key="6">
    <source>
        <dbReference type="ARBA" id="ARBA00022807"/>
    </source>
</evidence>
<sequence>MRALTPSFIQSTQLHTHSQSTTAIKQLDVCLVYLDESHTRGTDLKLPRDYRAAVTLGANLTKDRLVQACMRMRKLGKGQSVAFLVPQEISTKINDQYNRQHGAPIGVDDVLCWSIGETWLDLAKSMPLWAIQGRRFEEHKNLLHGACTPVKQAEKFLEAEAWEIEDRYKPHAEHCAQFEGWGTSNDNIARIISRCQALGVGGLGPAGLQEEQERELSPEIEEEKQVERPAKMDAARHRIHPHLETLISTGKLSTSDAFKPAFQALSTTSAAKLFELAQFPSDMLVTTDFMRTVKTPSGSPAGSYISDPYQRPVQWVLSILGSSSASIQKLVILSPYEVNHLLADIKHSATITLHIFSPRFNASFSSLDRLDLYNSGRNFAPGSIAQSVTMQLNLFAGSLYLQSMEEYSALCDALGLLRNQATDGQRVFPDGFIDPPKGRWGFRSSPVPFLRALLMKVRKEGEGVEKTHLGKILSGLRLEENDFS</sequence>
<dbReference type="AlphaFoldDB" id="A0A2T2N0D1"/>
<evidence type="ECO:0000313" key="9">
    <source>
        <dbReference type="Proteomes" id="UP000240883"/>
    </source>
</evidence>
<organism evidence="8 9">
    <name type="scientific">Corynespora cassiicola Philippines</name>
    <dbReference type="NCBI Taxonomy" id="1448308"/>
    <lineage>
        <taxon>Eukaryota</taxon>
        <taxon>Fungi</taxon>
        <taxon>Dikarya</taxon>
        <taxon>Ascomycota</taxon>
        <taxon>Pezizomycotina</taxon>
        <taxon>Dothideomycetes</taxon>
        <taxon>Pleosporomycetidae</taxon>
        <taxon>Pleosporales</taxon>
        <taxon>Corynesporascaceae</taxon>
        <taxon>Corynespora</taxon>
    </lineage>
</organism>
<dbReference type="GO" id="GO:0004843">
    <property type="term" value="F:cysteine-type deubiquitinase activity"/>
    <property type="evidence" value="ECO:0007669"/>
    <property type="project" value="UniProtKB-EC"/>
</dbReference>
<dbReference type="PANTHER" id="PTHR13367">
    <property type="entry name" value="UBIQUITIN THIOESTERASE"/>
    <property type="match status" value="1"/>
</dbReference>
<dbReference type="InterPro" id="IPR051346">
    <property type="entry name" value="OTU_Deubiquitinase"/>
</dbReference>
<evidence type="ECO:0000256" key="5">
    <source>
        <dbReference type="ARBA" id="ARBA00022801"/>
    </source>
</evidence>
<evidence type="ECO:0000256" key="7">
    <source>
        <dbReference type="SAM" id="MobiDB-lite"/>
    </source>
</evidence>
<reference evidence="8 9" key="1">
    <citation type="journal article" date="2018" name="Front. Microbiol.">
        <title>Genome-Wide Analysis of Corynespora cassiicola Leaf Fall Disease Putative Effectors.</title>
        <authorList>
            <person name="Lopez D."/>
            <person name="Ribeiro S."/>
            <person name="Label P."/>
            <person name="Fumanal B."/>
            <person name="Venisse J.S."/>
            <person name="Kohler A."/>
            <person name="de Oliveira R.R."/>
            <person name="Labutti K."/>
            <person name="Lipzen A."/>
            <person name="Lail K."/>
            <person name="Bauer D."/>
            <person name="Ohm R.A."/>
            <person name="Barry K.W."/>
            <person name="Spatafora J."/>
            <person name="Grigoriev I.V."/>
            <person name="Martin F.M."/>
            <person name="Pujade-Renaud V."/>
        </authorList>
    </citation>
    <scope>NUCLEOTIDE SEQUENCE [LARGE SCALE GENOMIC DNA]</scope>
    <source>
        <strain evidence="8 9">Philippines</strain>
    </source>
</reference>
<name>A0A2T2N0D1_CORCC</name>
<evidence type="ECO:0000256" key="2">
    <source>
        <dbReference type="ARBA" id="ARBA00012759"/>
    </source>
</evidence>
<keyword evidence="6" id="KW-0788">Thiol protease</keyword>
<dbReference type="STRING" id="1448308.A0A2T2N0D1"/>
<evidence type="ECO:0000313" key="8">
    <source>
        <dbReference type="EMBL" id="PSN58809.1"/>
    </source>
</evidence>
<gene>
    <name evidence="8" type="ORF">BS50DRAFT_682614</name>
</gene>
<comment type="catalytic activity">
    <reaction evidence="1">
        <text>Thiol-dependent hydrolysis of ester, thioester, amide, peptide and isopeptide bonds formed by the C-terminal Gly of ubiquitin (a 76-residue protein attached to proteins as an intracellular targeting signal).</text>
        <dbReference type="EC" id="3.4.19.12"/>
    </reaction>
</comment>
<dbReference type="EC" id="3.4.19.12" evidence="2"/>
<accession>A0A2T2N0D1</accession>
<dbReference type="EMBL" id="KZ678194">
    <property type="protein sequence ID" value="PSN58809.1"/>
    <property type="molecule type" value="Genomic_DNA"/>
</dbReference>
<feature type="compositionally biased region" description="Acidic residues" evidence="7">
    <location>
        <begin position="210"/>
        <end position="222"/>
    </location>
</feature>
<dbReference type="Proteomes" id="UP000240883">
    <property type="component" value="Unassembled WGS sequence"/>
</dbReference>
<keyword evidence="5" id="KW-0378">Hydrolase</keyword>
<keyword evidence="9" id="KW-1185">Reference proteome</keyword>
<feature type="region of interest" description="Disordered" evidence="7">
    <location>
        <begin position="209"/>
        <end position="229"/>
    </location>
</feature>
<dbReference type="OrthoDB" id="3182339at2759"/>
<dbReference type="PANTHER" id="PTHR13367:SF34">
    <property type="match status" value="1"/>
</dbReference>
<protein>
    <recommendedName>
        <fullName evidence="2">ubiquitinyl hydrolase 1</fullName>
        <ecNumber evidence="2">3.4.19.12</ecNumber>
    </recommendedName>
</protein>
<evidence type="ECO:0000256" key="4">
    <source>
        <dbReference type="ARBA" id="ARBA00022786"/>
    </source>
</evidence>